<reference evidence="7 8" key="1">
    <citation type="submission" date="2016-02" db="EMBL/GenBank/DDBJ databases">
        <title>Draft genome sequence of hydrocarbon degrading Staphylococcus saprophyticus Strain CNV2, isolated from crude-oil contaminated soil from Noonmati Oil Refinery, Guwahati, Assam, India.</title>
        <authorList>
            <person name="Mukherjee A."/>
            <person name="Chettri B."/>
            <person name="Langpoklakpam J."/>
            <person name="Singh A.K."/>
            <person name="Chattopadhyay D.J."/>
        </authorList>
    </citation>
    <scope>NUCLEOTIDE SEQUENCE [LARGE SCALE GENOMIC DNA]</scope>
    <source>
        <strain evidence="7 8">CNV2</strain>
    </source>
</reference>
<accession>A0A151A2M3</accession>
<evidence type="ECO:0000313" key="7">
    <source>
        <dbReference type="EMBL" id="KYH13515.1"/>
    </source>
</evidence>
<dbReference type="Pfam" id="PF00132">
    <property type="entry name" value="Hexapep"/>
    <property type="match status" value="1"/>
</dbReference>
<dbReference type="InterPro" id="IPR001451">
    <property type="entry name" value="Hexapep"/>
</dbReference>
<dbReference type="Pfam" id="PF14602">
    <property type="entry name" value="Hexapep_2"/>
    <property type="match status" value="1"/>
</dbReference>
<comment type="similarity">
    <text evidence="1 5">Belongs to the transferase hexapeptide repeat family.</text>
</comment>
<keyword evidence="3" id="KW-0677">Repeat</keyword>
<comment type="caution">
    <text evidence="7">The sequence shown here is derived from an EMBL/GenBank/DDBJ whole genome shotgun (WGS) entry which is preliminary data.</text>
</comment>
<organism evidence="7 8">
    <name type="scientific">Staphylococcus kloosii</name>
    <dbReference type="NCBI Taxonomy" id="29384"/>
    <lineage>
        <taxon>Bacteria</taxon>
        <taxon>Bacillati</taxon>
        <taxon>Bacillota</taxon>
        <taxon>Bacilli</taxon>
        <taxon>Bacillales</taxon>
        <taxon>Staphylococcaceae</taxon>
        <taxon>Staphylococcus</taxon>
    </lineage>
</organism>
<dbReference type="EC" id="2.3.1.-" evidence="5"/>
<evidence type="ECO:0000256" key="2">
    <source>
        <dbReference type="ARBA" id="ARBA00022679"/>
    </source>
</evidence>
<gene>
    <name evidence="7" type="ORF">A0131_01650</name>
</gene>
<dbReference type="FunFam" id="2.160.10.10:FF:000008">
    <property type="entry name" value="Maltose O-acetyltransferase"/>
    <property type="match status" value="1"/>
</dbReference>
<evidence type="ECO:0000256" key="4">
    <source>
        <dbReference type="ARBA" id="ARBA00023315"/>
    </source>
</evidence>
<sequence length="189" mass="20690">MDEKEKMLAGEWYDANYDSALTKERIKAKDLCFDLNHTKPSDTEERHKILSSLFNNEFSNIEILSPFMVDYGYNITLGDNVFINHDCYLMDCAPISIGDNTFIGPKCGLYTANHPLNAVARNKGLEQALPITIGNNVWLGANVIILPGVTIGNGVVVSAGSIVTKNISDNQLVMGAPAKVVKAINNNEN</sequence>
<dbReference type="SUPFAM" id="SSF51161">
    <property type="entry name" value="Trimeric LpxA-like enzymes"/>
    <property type="match status" value="1"/>
</dbReference>
<dbReference type="Pfam" id="PF12464">
    <property type="entry name" value="Mac"/>
    <property type="match status" value="1"/>
</dbReference>
<dbReference type="GO" id="GO:0008870">
    <property type="term" value="F:galactoside O-acetyltransferase activity"/>
    <property type="evidence" value="ECO:0007669"/>
    <property type="project" value="TreeGrafter"/>
</dbReference>
<keyword evidence="4 5" id="KW-0012">Acyltransferase</keyword>
<dbReference type="CDD" id="cd03357">
    <property type="entry name" value="LbH_MAT_GAT"/>
    <property type="match status" value="1"/>
</dbReference>
<dbReference type="InterPro" id="IPR024688">
    <property type="entry name" value="Mac_dom"/>
</dbReference>
<protein>
    <recommendedName>
        <fullName evidence="5">Acetyltransferase</fullName>
        <ecNumber evidence="5">2.3.1.-</ecNumber>
    </recommendedName>
</protein>
<dbReference type="RefSeq" id="WP_061853746.1">
    <property type="nucleotide sequence ID" value="NZ_LUGM01000002.1"/>
</dbReference>
<feature type="domain" description="Maltose/galactoside acetyltransferase" evidence="6">
    <location>
        <begin position="4"/>
        <end position="59"/>
    </location>
</feature>
<dbReference type="InterPro" id="IPR039369">
    <property type="entry name" value="LacA-like"/>
</dbReference>
<proteinExistence type="inferred from homology"/>
<name>A0A151A2M3_9STAP</name>
<dbReference type="Proteomes" id="UP000075418">
    <property type="component" value="Unassembled WGS sequence"/>
</dbReference>
<evidence type="ECO:0000313" key="8">
    <source>
        <dbReference type="Proteomes" id="UP000075418"/>
    </source>
</evidence>
<evidence type="ECO:0000256" key="3">
    <source>
        <dbReference type="ARBA" id="ARBA00022737"/>
    </source>
</evidence>
<dbReference type="Gene3D" id="2.160.10.10">
    <property type="entry name" value="Hexapeptide repeat proteins"/>
    <property type="match status" value="1"/>
</dbReference>
<keyword evidence="2 5" id="KW-0808">Transferase</keyword>
<dbReference type="PANTHER" id="PTHR43017:SF1">
    <property type="entry name" value="ACETYLTRANSFERASE YJL218W-RELATED"/>
    <property type="match status" value="1"/>
</dbReference>
<evidence type="ECO:0000256" key="5">
    <source>
        <dbReference type="RuleBase" id="RU367021"/>
    </source>
</evidence>
<dbReference type="InterPro" id="IPR011004">
    <property type="entry name" value="Trimer_LpxA-like_sf"/>
</dbReference>
<evidence type="ECO:0000259" key="6">
    <source>
        <dbReference type="SMART" id="SM01266"/>
    </source>
</evidence>
<evidence type="ECO:0000256" key="1">
    <source>
        <dbReference type="ARBA" id="ARBA00007274"/>
    </source>
</evidence>
<dbReference type="PANTHER" id="PTHR43017">
    <property type="entry name" value="GALACTOSIDE O-ACETYLTRANSFERASE"/>
    <property type="match status" value="1"/>
</dbReference>
<dbReference type="AlphaFoldDB" id="A0A151A2M3"/>
<dbReference type="EMBL" id="LUGM01000002">
    <property type="protein sequence ID" value="KYH13515.1"/>
    <property type="molecule type" value="Genomic_DNA"/>
</dbReference>
<dbReference type="SMART" id="SM01266">
    <property type="entry name" value="Mac"/>
    <property type="match status" value="1"/>
</dbReference>